<evidence type="ECO:0000313" key="10">
    <source>
        <dbReference type="Proteomes" id="UP000639338"/>
    </source>
</evidence>
<evidence type="ECO:0000256" key="1">
    <source>
        <dbReference type="ARBA" id="ARBA00022729"/>
    </source>
</evidence>
<dbReference type="Gene3D" id="3.10.50.10">
    <property type="match status" value="1"/>
</dbReference>
<evidence type="ECO:0000259" key="8">
    <source>
        <dbReference type="PROSITE" id="PS51910"/>
    </source>
</evidence>
<dbReference type="FunFam" id="3.10.50.10:FF:000003">
    <property type="entry name" value="Class V chitinase CHIT5b"/>
    <property type="match status" value="1"/>
</dbReference>
<proteinExistence type="inferred from homology"/>
<dbReference type="EMBL" id="JACMRX010000003">
    <property type="protein sequence ID" value="KAF7993192.1"/>
    <property type="molecule type" value="Genomic_DNA"/>
</dbReference>
<dbReference type="GO" id="GO:0006032">
    <property type="term" value="P:chitin catabolic process"/>
    <property type="evidence" value="ECO:0007669"/>
    <property type="project" value="TreeGrafter"/>
</dbReference>
<dbReference type="InterPro" id="IPR001223">
    <property type="entry name" value="Glyco_hydro18_cat"/>
</dbReference>
<dbReference type="PROSITE" id="PS01095">
    <property type="entry name" value="GH18_1"/>
    <property type="match status" value="1"/>
</dbReference>
<dbReference type="SMART" id="SM00636">
    <property type="entry name" value="Glyco_18"/>
    <property type="match status" value="1"/>
</dbReference>
<evidence type="ECO:0000256" key="3">
    <source>
        <dbReference type="ARBA" id="ARBA00023180"/>
    </source>
</evidence>
<dbReference type="OrthoDB" id="76388at2759"/>
<dbReference type="InterPro" id="IPR029070">
    <property type="entry name" value="Chitinase_insertion_sf"/>
</dbReference>
<keyword evidence="7" id="KW-0812">Transmembrane</keyword>
<feature type="transmembrane region" description="Helical" evidence="7">
    <location>
        <begin position="27"/>
        <end position="49"/>
    </location>
</feature>
<gene>
    <name evidence="9" type="ORF">HCN44_006252</name>
</gene>
<sequence length="475" mass="53935">MCTPYDLYKDFPEKNTKKVNNHVITLWWLRLSIILCICLFIVACTLSVLTTSLTNTQYRELIVDKKIIENAKIITWTCRLGLCSKSTKKSQNTNGKSNISMANSSKQFNNTHVSSGKYIVCYYTISGKLNTSQELNPSHIDPHICTHIIVGFAEVVNCTLFLNNYLNIYLNVLNLKKQAPQLKIMISAGGISELPNTGFPEMVKTHKNRKIFIRSVLNIINKYNFDGLDIDWEFPTYSDSIKREKIFFVQLLQETKHAFDKSGKKLILSAAVAAPVSIVDTSYNIPNIADHVDFINLMTYDFNFYHSYLPITGHNAPLYNSSKDLDVFATLNVNYSALYWLEGGMTRDKIVIGIPTYGHSFRLVNSDNHGVHAPAKGIGHKGDQGFVNYPTTCEFIRNGGNRVFDNETKTPYVYKSNEWISFDDTTSIKKKIEWIKDNDFKGAMIFSMNTDDWNASCDGRTTFPLIKTVKNMLGN</sequence>
<dbReference type="GO" id="GO:0008061">
    <property type="term" value="F:chitin binding"/>
    <property type="evidence" value="ECO:0007669"/>
    <property type="project" value="InterPro"/>
</dbReference>
<dbReference type="InterPro" id="IPR050314">
    <property type="entry name" value="Glycosyl_Hydrlase_18"/>
</dbReference>
<comment type="similarity">
    <text evidence="6">Belongs to the glycosyl hydrolase 18 family.</text>
</comment>
<accession>A0A834XVA9</accession>
<feature type="domain" description="GH18" evidence="8">
    <location>
        <begin position="117"/>
        <end position="475"/>
    </location>
</feature>
<dbReference type="PROSITE" id="PS51910">
    <property type="entry name" value="GH18_2"/>
    <property type="match status" value="1"/>
</dbReference>
<dbReference type="Gene3D" id="3.20.20.80">
    <property type="entry name" value="Glycosidases"/>
    <property type="match status" value="1"/>
</dbReference>
<dbReference type="SUPFAM" id="SSF51445">
    <property type="entry name" value="(Trans)glycosidases"/>
    <property type="match status" value="1"/>
</dbReference>
<dbReference type="InterPro" id="IPR017853">
    <property type="entry name" value="GH"/>
</dbReference>
<keyword evidence="10" id="KW-1185">Reference proteome</keyword>
<keyword evidence="7" id="KW-0472">Membrane</keyword>
<dbReference type="InterPro" id="IPR001579">
    <property type="entry name" value="Glyco_hydro_18_chit_AS"/>
</dbReference>
<keyword evidence="3" id="KW-0325">Glycoprotein</keyword>
<keyword evidence="7" id="KW-1133">Transmembrane helix</keyword>
<dbReference type="AlphaFoldDB" id="A0A834XVA9"/>
<dbReference type="GO" id="GO:0005576">
    <property type="term" value="C:extracellular region"/>
    <property type="evidence" value="ECO:0007669"/>
    <property type="project" value="TreeGrafter"/>
</dbReference>
<name>A0A834XVA9_APHGI</name>
<dbReference type="PANTHER" id="PTHR11177:SF390">
    <property type="entry name" value="CHITINASE 11"/>
    <property type="match status" value="1"/>
</dbReference>
<keyword evidence="4 5" id="KW-0326">Glycosidase</keyword>
<keyword evidence="1" id="KW-0732">Signal</keyword>
<evidence type="ECO:0000256" key="7">
    <source>
        <dbReference type="SAM" id="Phobius"/>
    </source>
</evidence>
<dbReference type="Pfam" id="PF00704">
    <property type="entry name" value="Glyco_hydro_18"/>
    <property type="match status" value="1"/>
</dbReference>
<protein>
    <recommendedName>
        <fullName evidence="8">GH18 domain-containing protein</fullName>
    </recommendedName>
</protein>
<organism evidence="9 10">
    <name type="scientific">Aphidius gifuensis</name>
    <name type="common">Parasitoid wasp</name>
    <dbReference type="NCBI Taxonomy" id="684658"/>
    <lineage>
        <taxon>Eukaryota</taxon>
        <taxon>Metazoa</taxon>
        <taxon>Ecdysozoa</taxon>
        <taxon>Arthropoda</taxon>
        <taxon>Hexapoda</taxon>
        <taxon>Insecta</taxon>
        <taxon>Pterygota</taxon>
        <taxon>Neoptera</taxon>
        <taxon>Endopterygota</taxon>
        <taxon>Hymenoptera</taxon>
        <taxon>Apocrita</taxon>
        <taxon>Ichneumonoidea</taxon>
        <taxon>Braconidae</taxon>
        <taxon>Aphidiinae</taxon>
        <taxon>Aphidius</taxon>
    </lineage>
</organism>
<keyword evidence="2 5" id="KW-0378">Hydrolase</keyword>
<dbReference type="Proteomes" id="UP000639338">
    <property type="component" value="Unassembled WGS sequence"/>
</dbReference>
<reference evidence="9 10" key="1">
    <citation type="submission" date="2020-08" db="EMBL/GenBank/DDBJ databases">
        <title>Aphidius gifuensis genome sequencing and assembly.</title>
        <authorList>
            <person name="Du Z."/>
        </authorList>
    </citation>
    <scope>NUCLEOTIDE SEQUENCE [LARGE SCALE GENOMIC DNA]</scope>
    <source>
        <strain evidence="9">YNYX2018</strain>
        <tissue evidence="9">Adults</tissue>
    </source>
</reference>
<dbReference type="InterPro" id="IPR011583">
    <property type="entry name" value="Chitinase_II/V-like_cat"/>
</dbReference>
<evidence type="ECO:0000256" key="2">
    <source>
        <dbReference type="ARBA" id="ARBA00022801"/>
    </source>
</evidence>
<evidence type="ECO:0000256" key="6">
    <source>
        <dbReference type="RuleBase" id="RU004453"/>
    </source>
</evidence>
<evidence type="ECO:0000256" key="5">
    <source>
        <dbReference type="RuleBase" id="RU000489"/>
    </source>
</evidence>
<evidence type="ECO:0000256" key="4">
    <source>
        <dbReference type="ARBA" id="ARBA00023295"/>
    </source>
</evidence>
<comment type="caution">
    <text evidence="9">The sequence shown here is derived from an EMBL/GenBank/DDBJ whole genome shotgun (WGS) entry which is preliminary data.</text>
</comment>
<dbReference type="SUPFAM" id="SSF54556">
    <property type="entry name" value="Chitinase insertion domain"/>
    <property type="match status" value="1"/>
</dbReference>
<dbReference type="GO" id="GO:0004568">
    <property type="term" value="F:chitinase activity"/>
    <property type="evidence" value="ECO:0007669"/>
    <property type="project" value="TreeGrafter"/>
</dbReference>
<dbReference type="PANTHER" id="PTHR11177">
    <property type="entry name" value="CHITINASE"/>
    <property type="match status" value="1"/>
</dbReference>
<evidence type="ECO:0000313" key="9">
    <source>
        <dbReference type="EMBL" id="KAF7993192.1"/>
    </source>
</evidence>
<dbReference type="GO" id="GO:0005975">
    <property type="term" value="P:carbohydrate metabolic process"/>
    <property type="evidence" value="ECO:0007669"/>
    <property type="project" value="InterPro"/>
</dbReference>